<evidence type="ECO:0008006" key="4">
    <source>
        <dbReference type="Google" id="ProtNLM"/>
    </source>
</evidence>
<evidence type="ECO:0000313" key="2">
    <source>
        <dbReference type="EMBL" id="KAF6136588.1"/>
    </source>
</evidence>
<dbReference type="EMBL" id="JACGCM010002686">
    <property type="protein sequence ID" value="KAF6136588.1"/>
    <property type="molecule type" value="Genomic_DNA"/>
</dbReference>
<evidence type="ECO:0000313" key="3">
    <source>
        <dbReference type="Proteomes" id="UP000541444"/>
    </source>
</evidence>
<organism evidence="2 3">
    <name type="scientific">Kingdonia uniflora</name>
    <dbReference type="NCBI Taxonomy" id="39325"/>
    <lineage>
        <taxon>Eukaryota</taxon>
        <taxon>Viridiplantae</taxon>
        <taxon>Streptophyta</taxon>
        <taxon>Embryophyta</taxon>
        <taxon>Tracheophyta</taxon>
        <taxon>Spermatophyta</taxon>
        <taxon>Magnoliopsida</taxon>
        <taxon>Ranunculales</taxon>
        <taxon>Circaeasteraceae</taxon>
        <taxon>Kingdonia</taxon>
    </lineage>
</organism>
<keyword evidence="3" id="KW-1185">Reference proteome</keyword>
<name>A0A7J7L1Y7_9MAGN</name>
<comment type="caution">
    <text evidence="2">The sequence shown here is derived from an EMBL/GenBank/DDBJ whole genome shotgun (WGS) entry which is preliminary data.</text>
</comment>
<protein>
    <recommendedName>
        <fullName evidence="4">DUF4283 domain-containing protein</fullName>
    </recommendedName>
</protein>
<feature type="compositionally biased region" description="Low complexity" evidence="1">
    <location>
        <begin position="358"/>
        <end position="373"/>
    </location>
</feature>
<sequence length="406" mass="45465">MSSFSVTQDIVGMERLTVKKPRGAVFVKLPLESIQVEEDRWRYALIGTMSFETDRGFTKIVLALKCFWNMEASANIQLFERVVSGKMYFIIKFKNAYDYNYVVLNQPWNPYGHYHLTTICGSYSNSPTTFQTCALLEMEEGQFVFETIYEGASVNFCDSCYRMGHRFSGCKVSIEEDSSGIGARIQTPEDSLGQDTAPERGMPERSPRRPTPVYLGPTGERGVNIANTRYSRKAKGKDLVGPDQTGLQRITSCMGRRDSEGDLADISLWPPFTRRADLPGFEDFPDPVQGGPMGGPMFRWTGEGEEDTLAGLVGGRQTRQLFFEEERLTLQVEGIPTENRRLPVEAEQVRVLESPGVSRRLSSRGQGSQGSRQATGFSSGFLPSSSRVARWHLRSATLLTEMSIPF</sequence>
<gene>
    <name evidence="2" type="ORF">GIB67_016044</name>
</gene>
<accession>A0A7J7L1Y7</accession>
<feature type="compositionally biased region" description="Basic and acidic residues" evidence="1">
    <location>
        <begin position="197"/>
        <end position="207"/>
    </location>
</feature>
<dbReference type="Proteomes" id="UP000541444">
    <property type="component" value="Unassembled WGS sequence"/>
</dbReference>
<evidence type="ECO:0000256" key="1">
    <source>
        <dbReference type="SAM" id="MobiDB-lite"/>
    </source>
</evidence>
<proteinExistence type="predicted"/>
<feature type="region of interest" description="Disordered" evidence="1">
    <location>
        <begin position="181"/>
        <end position="221"/>
    </location>
</feature>
<dbReference type="AlphaFoldDB" id="A0A7J7L1Y7"/>
<reference evidence="2 3" key="1">
    <citation type="journal article" date="2020" name="IScience">
        <title>Genome Sequencing of the Endangered Kingdonia uniflora (Circaeasteraceae, Ranunculales) Reveals Potential Mechanisms of Evolutionary Specialization.</title>
        <authorList>
            <person name="Sun Y."/>
            <person name="Deng T."/>
            <person name="Zhang A."/>
            <person name="Moore M.J."/>
            <person name="Landis J.B."/>
            <person name="Lin N."/>
            <person name="Zhang H."/>
            <person name="Zhang X."/>
            <person name="Huang J."/>
            <person name="Zhang X."/>
            <person name="Sun H."/>
            <person name="Wang H."/>
        </authorList>
    </citation>
    <scope>NUCLEOTIDE SEQUENCE [LARGE SCALE GENOMIC DNA]</scope>
    <source>
        <strain evidence="2">TB1705</strain>
        <tissue evidence="2">Leaf</tissue>
    </source>
</reference>
<feature type="region of interest" description="Disordered" evidence="1">
    <location>
        <begin position="355"/>
        <end position="379"/>
    </location>
</feature>